<keyword evidence="4" id="KW-1185">Reference proteome</keyword>
<dbReference type="PANTHER" id="PTHR43211:SF1">
    <property type="entry name" value="BLL6422 PROTEIN"/>
    <property type="match status" value="1"/>
</dbReference>
<dbReference type="GeneID" id="96287649"/>
<dbReference type="InterPro" id="IPR001279">
    <property type="entry name" value="Metallo-B-lactamas"/>
</dbReference>
<dbReference type="Gene3D" id="3.90.850.10">
    <property type="entry name" value="Fumarylacetoacetase-like, C-terminal domain"/>
    <property type="match status" value="1"/>
</dbReference>
<dbReference type="InterPro" id="IPR036663">
    <property type="entry name" value="Fumarylacetoacetase_C_sf"/>
</dbReference>
<dbReference type="OrthoDB" id="2273115at2"/>
<dbReference type="SMART" id="SM00849">
    <property type="entry name" value="Lactamase_B"/>
    <property type="match status" value="1"/>
</dbReference>
<dbReference type="Proteomes" id="UP000431826">
    <property type="component" value="Unassembled WGS sequence"/>
</dbReference>
<dbReference type="AlphaFoldDB" id="A0A640V3J6"/>
<evidence type="ECO:0000259" key="2">
    <source>
        <dbReference type="SMART" id="SM00849"/>
    </source>
</evidence>
<reference evidence="3 4" key="1">
    <citation type="submission" date="2019-12" db="EMBL/GenBank/DDBJ databases">
        <title>Whole genome shotgun sequence of Streptomyces tubercidicus NBRC 13090.</title>
        <authorList>
            <person name="Ichikawa N."/>
            <person name="Kimura A."/>
            <person name="Kitahashi Y."/>
            <person name="Komaki H."/>
            <person name="Tamura T."/>
        </authorList>
    </citation>
    <scope>NUCLEOTIDE SEQUENCE [LARGE SCALE GENOMIC DNA]</scope>
    <source>
        <strain evidence="3 4">NBRC 13090</strain>
    </source>
</reference>
<dbReference type="Pfam" id="PF00753">
    <property type="entry name" value="Lactamase_B"/>
    <property type="match status" value="1"/>
</dbReference>
<dbReference type="InterPro" id="IPR011234">
    <property type="entry name" value="Fumarylacetoacetase-like_C"/>
</dbReference>
<organism evidence="3 4">
    <name type="scientific">Streptomyces tubercidicus</name>
    <dbReference type="NCBI Taxonomy" id="47759"/>
    <lineage>
        <taxon>Bacteria</taxon>
        <taxon>Bacillati</taxon>
        <taxon>Actinomycetota</taxon>
        <taxon>Actinomycetes</taxon>
        <taxon>Kitasatosporales</taxon>
        <taxon>Streptomycetaceae</taxon>
        <taxon>Streptomyces</taxon>
    </lineage>
</organism>
<protein>
    <submittedName>
        <fullName evidence="3">Bifunctional 2-hydroxyhepta-2,4-diene-1,7-dioate isomerase/cyclase/dehydrase</fullName>
    </submittedName>
</protein>
<accession>A0A640V3J6</accession>
<dbReference type="EMBL" id="BLIR01000003">
    <property type="protein sequence ID" value="GFE41920.1"/>
    <property type="molecule type" value="Genomic_DNA"/>
</dbReference>
<dbReference type="GO" id="GO:0016853">
    <property type="term" value="F:isomerase activity"/>
    <property type="evidence" value="ECO:0007669"/>
    <property type="project" value="UniProtKB-KW"/>
</dbReference>
<keyword evidence="3" id="KW-0413">Isomerase</keyword>
<feature type="region of interest" description="Disordered" evidence="1">
    <location>
        <begin position="314"/>
        <end position="338"/>
    </location>
</feature>
<dbReference type="SUPFAM" id="SSF56529">
    <property type="entry name" value="FAH"/>
    <property type="match status" value="1"/>
</dbReference>
<comment type="caution">
    <text evidence="3">The sequence shown here is derived from an EMBL/GenBank/DDBJ whole genome shotgun (WGS) entry which is preliminary data.</text>
</comment>
<name>A0A640V3J6_9ACTN</name>
<evidence type="ECO:0000313" key="4">
    <source>
        <dbReference type="Proteomes" id="UP000431826"/>
    </source>
</evidence>
<evidence type="ECO:0000313" key="3">
    <source>
        <dbReference type="EMBL" id="GFE41920.1"/>
    </source>
</evidence>
<dbReference type="SUPFAM" id="SSF56281">
    <property type="entry name" value="Metallo-hydrolase/oxidoreductase"/>
    <property type="match status" value="1"/>
</dbReference>
<dbReference type="RefSeq" id="WP_159748989.1">
    <property type="nucleotide sequence ID" value="NZ_BLIR01000003.1"/>
</dbReference>
<dbReference type="CDD" id="cd16282">
    <property type="entry name" value="metallo-hydrolase-like_MBL-fold"/>
    <property type="match status" value="1"/>
</dbReference>
<dbReference type="Gene3D" id="3.60.15.10">
    <property type="entry name" value="Ribonuclease Z/Hydroxyacylglutathione hydrolase-like"/>
    <property type="match status" value="1"/>
</dbReference>
<dbReference type="Pfam" id="PF01557">
    <property type="entry name" value="FAA_hydrolase"/>
    <property type="match status" value="1"/>
</dbReference>
<dbReference type="InterPro" id="IPR036866">
    <property type="entry name" value="RibonucZ/Hydroxyglut_hydro"/>
</dbReference>
<proteinExistence type="predicted"/>
<feature type="domain" description="Metallo-beta-lactamase" evidence="2">
    <location>
        <begin position="369"/>
        <end position="568"/>
    </location>
</feature>
<sequence length="664" mass="71395">MRFVTYAATNDGDRAGADRVGPDQVGPDRVGVINGDLIHALPDGTSLIELLGSTLRQAGRRALAEPADVVAPADVTLKAPLPRPPSIRDCLCFLDHIRACRKAVGDTGPLERTWYQIPAFYFANTASVIGPHDEVPISPGSAWFDFELEIAAVIGTAGQDLTPQQAEGHIAGYTLFCDWSARDLQGLEGQLKIGQAKGKDGASTLGQWLVTPDELPFDLDGRLALQVRAEVNGELVGTGRTESMDWTFGEVISYASRGVELRPGDVFGSGTVPGCCLLEHLDFGDLAAFRGWLKDGDVVSLRADGLGEVRQTVRASAPPHPLAARPDPTAQPRRPRVNPAASAMPYTKGLHQVGDGVWAWLLPDGGYGWSNAGLIAGDGASLLVDTLYDLPLTAEMLSGMRPVTDRHPLRQAVLTHANGDHTHGGQLLPGSVRVIAAEGTAHEMHTEMVPELTAALQVMDLGPTLTPYLRDRFGQFDFGGIRLRAPDRTFDRRLALDVGGREVQLLNLGPAHTEADTVVHIPDAGVLFAGDLLFIGCTPIVWSGPLANWIAACDAMISLGATTVVPGHGPVTDANGIRAVRDYFGHIVEQADAAYAKGLDFQEAAFGIDLAEYAGWLDTERVVVNVYRRYREIHPDQPVLDRFALFGLMAEWDRRRQSAAVGPR</sequence>
<evidence type="ECO:0000256" key="1">
    <source>
        <dbReference type="SAM" id="MobiDB-lite"/>
    </source>
</evidence>
<gene>
    <name evidence="3" type="ORF">Stube_65930</name>
</gene>
<dbReference type="PANTHER" id="PTHR43211">
    <property type="entry name" value="FUMARYLACETOACETATE HYDROLASE"/>
    <property type="match status" value="1"/>
</dbReference>